<dbReference type="InterPro" id="IPR025418">
    <property type="entry name" value="YrhC-like"/>
</dbReference>
<accession>A0ABT9ZST4</accession>
<organism evidence="2 3">
    <name type="scientific">Evansella vedderi</name>
    <dbReference type="NCBI Taxonomy" id="38282"/>
    <lineage>
        <taxon>Bacteria</taxon>
        <taxon>Bacillati</taxon>
        <taxon>Bacillota</taxon>
        <taxon>Bacilli</taxon>
        <taxon>Bacillales</taxon>
        <taxon>Bacillaceae</taxon>
        <taxon>Evansella</taxon>
    </lineage>
</organism>
<feature type="transmembrane region" description="Helical" evidence="1">
    <location>
        <begin position="43"/>
        <end position="63"/>
    </location>
</feature>
<evidence type="ECO:0000313" key="3">
    <source>
        <dbReference type="Proteomes" id="UP001230005"/>
    </source>
</evidence>
<protein>
    <recommendedName>
        <fullName evidence="4">YrhC-like protein</fullName>
    </recommendedName>
</protein>
<keyword evidence="1" id="KW-1133">Transmembrane helix</keyword>
<evidence type="ECO:0000313" key="2">
    <source>
        <dbReference type="EMBL" id="MDQ0254295.1"/>
    </source>
</evidence>
<reference evidence="2 3" key="1">
    <citation type="submission" date="2023-07" db="EMBL/GenBank/DDBJ databases">
        <title>Genomic Encyclopedia of Type Strains, Phase IV (KMG-IV): sequencing the most valuable type-strain genomes for metagenomic binning, comparative biology and taxonomic classification.</title>
        <authorList>
            <person name="Goeker M."/>
        </authorList>
    </citation>
    <scope>NUCLEOTIDE SEQUENCE [LARGE SCALE GENOMIC DNA]</scope>
    <source>
        <strain evidence="2 3">DSM 9768</strain>
    </source>
</reference>
<keyword evidence="1" id="KW-0812">Transmembrane</keyword>
<sequence length="78" mass="8711">MSEKQLTDLKHKVTDLKRFAFILLALSGFLCVGLVLPNEGVTVQQQGMLVGLVFILLIGAFGLHRIAMETQRKINEEE</sequence>
<proteinExistence type="predicted"/>
<dbReference type="RefSeq" id="WP_307324054.1">
    <property type="nucleotide sequence ID" value="NZ_JAUSUG010000005.1"/>
</dbReference>
<name>A0ABT9ZST4_9BACI</name>
<dbReference type="EMBL" id="JAUSUG010000005">
    <property type="protein sequence ID" value="MDQ0254295.1"/>
    <property type="molecule type" value="Genomic_DNA"/>
</dbReference>
<comment type="caution">
    <text evidence="2">The sequence shown here is derived from an EMBL/GenBank/DDBJ whole genome shotgun (WGS) entry which is preliminary data.</text>
</comment>
<feature type="transmembrane region" description="Helical" evidence="1">
    <location>
        <begin position="20"/>
        <end position="37"/>
    </location>
</feature>
<keyword evidence="1" id="KW-0472">Membrane</keyword>
<dbReference type="Pfam" id="PF14143">
    <property type="entry name" value="YrhC"/>
    <property type="match status" value="1"/>
</dbReference>
<dbReference type="Proteomes" id="UP001230005">
    <property type="component" value="Unassembled WGS sequence"/>
</dbReference>
<evidence type="ECO:0000256" key="1">
    <source>
        <dbReference type="SAM" id="Phobius"/>
    </source>
</evidence>
<evidence type="ECO:0008006" key="4">
    <source>
        <dbReference type="Google" id="ProtNLM"/>
    </source>
</evidence>
<gene>
    <name evidence="2" type="ORF">J2S74_001670</name>
</gene>
<keyword evidence="3" id="KW-1185">Reference proteome</keyword>